<sequence>NVKEERFTDVIEAVAGQTLLKMFVCQTLNDYRLFVNEVIDSQRLRVNVTWCKDRVLEDFRPPTPLQELQQNYGVECYLLDQVEGPDPVLTILCSEANFHAVPYASGEINFQKCFT</sequence>
<gene>
    <name evidence="2" type="primary">SMC5_1</name>
    <name evidence="2" type="ORF">g.29087</name>
</gene>
<name>A0A1D1YP74_9ARAE</name>
<dbReference type="GO" id="GO:0003697">
    <property type="term" value="F:single-stranded DNA binding"/>
    <property type="evidence" value="ECO:0007669"/>
    <property type="project" value="TreeGrafter"/>
</dbReference>
<keyword evidence="1" id="KW-0175">Coiled coil</keyword>
<proteinExistence type="predicted"/>
<dbReference type="GO" id="GO:0005634">
    <property type="term" value="C:nucleus"/>
    <property type="evidence" value="ECO:0007669"/>
    <property type="project" value="TreeGrafter"/>
</dbReference>
<dbReference type="PANTHER" id="PTHR45916">
    <property type="entry name" value="STRUCTURAL MAINTENANCE OF CHROMOSOMES PROTEIN 5"/>
    <property type="match status" value="1"/>
</dbReference>
<dbReference type="PANTHER" id="PTHR45916:SF1">
    <property type="entry name" value="STRUCTURAL MAINTENANCE OF CHROMOSOMES PROTEIN 5"/>
    <property type="match status" value="1"/>
</dbReference>
<accession>A0A1D1YP74</accession>
<feature type="non-terminal residue" evidence="2">
    <location>
        <position position="1"/>
    </location>
</feature>
<protein>
    <submittedName>
        <fullName evidence="2">Structural maintenance of chromosomes protein 5</fullName>
    </submittedName>
</protein>
<evidence type="ECO:0000313" key="2">
    <source>
        <dbReference type="EMBL" id="JAT56439.1"/>
    </source>
</evidence>
<dbReference type="AlphaFoldDB" id="A0A1D1YP74"/>
<evidence type="ECO:0000256" key="1">
    <source>
        <dbReference type="ARBA" id="ARBA00023054"/>
    </source>
</evidence>
<reference evidence="2" key="1">
    <citation type="submission" date="2015-07" db="EMBL/GenBank/DDBJ databases">
        <title>Transcriptome Assembly of Anthurium amnicola.</title>
        <authorList>
            <person name="Suzuki J."/>
        </authorList>
    </citation>
    <scope>NUCLEOTIDE SEQUENCE</scope>
</reference>
<dbReference type="EMBL" id="GDJX01011497">
    <property type="protein sequence ID" value="JAT56439.1"/>
    <property type="molecule type" value="Transcribed_RNA"/>
</dbReference>
<dbReference type="GO" id="GO:0030915">
    <property type="term" value="C:Smc5-Smc6 complex"/>
    <property type="evidence" value="ECO:0007669"/>
    <property type="project" value="TreeGrafter"/>
</dbReference>
<organism evidence="2">
    <name type="scientific">Anthurium amnicola</name>
    <dbReference type="NCBI Taxonomy" id="1678845"/>
    <lineage>
        <taxon>Eukaryota</taxon>
        <taxon>Viridiplantae</taxon>
        <taxon>Streptophyta</taxon>
        <taxon>Embryophyta</taxon>
        <taxon>Tracheophyta</taxon>
        <taxon>Spermatophyta</taxon>
        <taxon>Magnoliopsida</taxon>
        <taxon>Liliopsida</taxon>
        <taxon>Araceae</taxon>
        <taxon>Pothoideae</taxon>
        <taxon>Potheae</taxon>
        <taxon>Anthurium</taxon>
    </lineage>
</organism>
<dbReference type="GO" id="GO:0000724">
    <property type="term" value="P:double-strand break repair via homologous recombination"/>
    <property type="evidence" value="ECO:0007669"/>
    <property type="project" value="TreeGrafter"/>
</dbReference>